<dbReference type="EMBL" id="JARBJD010000144">
    <property type="protein sequence ID" value="KAK2950016.1"/>
    <property type="molecule type" value="Genomic_DNA"/>
</dbReference>
<evidence type="ECO:0000256" key="3">
    <source>
        <dbReference type="ARBA" id="ARBA00013247"/>
    </source>
</evidence>
<keyword evidence="14" id="KW-1185">Reference proteome</keyword>
<evidence type="ECO:0000313" key="13">
    <source>
        <dbReference type="EMBL" id="KAK2950016.1"/>
    </source>
</evidence>
<evidence type="ECO:0000256" key="5">
    <source>
        <dbReference type="ARBA" id="ARBA00022727"/>
    </source>
</evidence>
<comment type="similarity">
    <text evidence="2 10">Belongs to the ribose-phosphate pyrophosphokinase family.</text>
</comment>
<dbReference type="Gene3D" id="3.40.50.2020">
    <property type="match status" value="2"/>
</dbReference>
<accession>A0ABQ9XBX3</accession>
<evidence type="ECO:0000256" key="6">
    <source>
        <dbReference type="ARBA" id="ARBA00022741"/>
    </source>
</evidence>
<dbReference type="CDD" id="cd06223">
    <property type="entry name" value="PRTases_typeI"/>
    <property type="match status" value="1"/>
</dbReference>
<reference evidence="13 14" key="1">
    <citation type="journal article" date="2022" name="bioRxiv">
        <title>Genomics of Preaxostyla Flagellates Illuminates Evolutionary Transitions and the Path Towards Mitochondrial Loss.</title>
        <authorList>
            <person name="Novak L.V.F."/>
            <person name="Treitli S.C."/>
            <person name="Pyrih J."/>
            <person name="Halakuc P."/>
            <person name="Pipaliya S.V."/>
            <person name="Vacek V."/>
            <person name="Brzon O."/>
            <person name="Soukal P."/>
            <person name="Eme L."/>
            <person name="Dacks J.B."/>
            <person name="Karnkowska A."/>
            <person name="Elias M."/>
            <person name="Hampl V."/>
        </authorList>
    </citation>
    <scope>NUCLEOTIDE SEQUENCE [LARGE SCALE GENOMIC DNA]</scope>
    <source>
        <strain evidence="13">NAU3</strain>
        <tissue evidence="13">Gut</tissue>
    </source>
</reference>
<evidence type="ECO:0000256" key="10">
    <source>
        <dbReference type="RuleBase" id="RU004324"/>
    </source>
</evidence>
<dbReference type="EC" id="2.7.6.1" evidence="3"/>
<evidence type="ECO:0000256" key="8">
    <source>
        <dbReference type="ARBA" id="ARBA00022840"/>
    </source>
</evidence>
<feature type="domain" description="Phosphoribosyltransferase" evidence="11">
    <location>
        <begin position="204"/>
        <end position="289"/>
    </location>
</feature>
<evidence type="ECO:0000259" key="11">
    <source>
        <dbReference type="Pfam" id="PF00156"/>
    </source>
</evidence>
<dbReference type="Pfam" id="PF00156">
    <property type="entry name" value="Pribosyltran"/>
    <property type="match status" value="1"/>
</dbReference>
<evidence type="ECO:0000256" key="4">
    <source>
        <dbReference type="ARBA" id="ARBA00022679"/>
    </source>
</evidence>
<evidence type="ECO:0000256" key="2">
    <source>
        <dbReference type="ARBA" id="ARBA00006478"/>
    </source>
</evidence>
<dbReference type="InterPro" id="IPR029057">
    <property type="entry name" value="PRTase-like"/>
</dbReference>
<sequence length="413" mass="45894">MTEEDSNQIYLLVNASSKYFGDLLRKHLESLKIIVTPLEIIKKTYSNGEKLIRIDIENPSDLFGKDCIYVSALLNDSDFMDLFRIGSSLSSFGTRSRIFVIPFLGYSTMERATKFGEVVTCKANLRLLSQLPSYGIGNSFLFMDLHVSGILHYFEGSVLRAELYGQDVLTDGLKQCGLEENSMFATADLGRPKWVEAFAKSFKTDIALVRKTRDGTNTEVKNVIGDVKGKHVIIYDDMTRSGGTLIHAADGYMEHGALSVSCILSHLALTTESVVDSLNKSCLTRIISTNSHPFTQRPHLNANIYSSTQTKITGSKFHVFDCSYKFAEAIRDILRPNIIHSFVGIQNYSTNVLVPYKQFPSPHSPSPNRLTGVHISSLPTLPDVQAPHPHPSVAQKTGESEQITVTCIDEEEN</sequence>
<dbReference type="SUPFAM" id="SSF53271">
    <property type="entry name" value="PRTase-like"/>
    <property type="match status" value="2"/>
</dbReference>
<dbReference type="InterPro" id="IPR029099">
    <property type="entry name" value="Pribosyltran_N"/>
</dbReference>
<organism evidence="13 14">
    <name type="scientific">Blattamonas nauphoetae</name>
    <dbReference type="NCBI Taxonomy" id="2049346"/>
    <lineage>
        <taxon>Eukaryota</taxon>
        <taxon>Metamonada</taxon>
        <taxon>Preaxostyla</taxon>
        <taxon>Oxymonadida</taxon>
        <taxon>Blattamonas</taxon>
    </lineage>
</organism>
<dbReference type="Proteomes" id="UP001281761">
    <property type="component" value="Unassembled WGS sequence"/>
</dbReference>
<keyword evidence="7" id="KW-0418">Kinase</keyword>
<feature type="domain" description="Ribose-phosphate pyrophosphokinase N-terminal" evidence="12">
    <location>
        <begin position="36"/>
        <end position="130"/>
    </location>
</feature>
<protein>
    <recommendedName>
        <fullName evidence="3">ribose-phosphate diphosphokinase</fullName>
        <ecNumber evidence="3">2.7.6.1</ecNumber>
    </recommendedName>
</protein>
<keyword evidence="6" id="KW-0547">Nucleotide-binding</keyword>
<evidence type="ECO:0000256" key="9">
    <source>
        <dbReference type="ARBA" id="ARBA00049535"/>
    </source>
</evidence>
<dbReference type="GO" id="GO:0004749">
    <property type="term" value="F:ribose phosphate diphosphokinase activity"/>
    <property type="evidence" value="ECO:0007669"/>
    <property type="project" value="UniProtKB-EC"/>
</dbReference>
<evidence type="ECO:0000259" key="12">
    <source>
        <dbReference type="Pfam" id="PF13793"/>
    </source>
</evidence>
<keyword evidence="5 10" id="KW-0545">Nucleotide biosynthesis</keyword>
<dbReference type="PANTHER" id="PTHR10210">
    <property type="entry name" value="RIBOSE-PHOSPHATE DIPHOSPHOKINASE FAMILY MEMBER"/>
    <property type="match status" value="1"/>
</dbReference>
<gene>
    <name evidence="13" type="ORF">BLNAU_15051</name>
</gene>
<evidence type="ECO:0000256" key="7">
    <source>
        <dbReference type="ARBA" id="ARBA00022777"/>
    </source>
</evidence>
<evidence type="ECO:0000313" key="14">
    <source>
        <dbReference type="Proteomes" id="UP001281761"/>
    </source>
</evidence>
<dbReference type="Pfam" id="PF13793">
    <property type="entry name" value="Pribosyltran_N"/>
    <property type="match status" value="1"/>
</dbReference>
<dbReference type="SMART" id="SM01400">
    <property type="entry name" value="Pribosyltran_N"/>
    <property type="match status" value="1"/>
</dbReference>
<dbReference type="InterPro" id="IPR005946">
    <property type="entry name" value="Rib-P_diPkinase"/>
</dbReference>
<dbReference type="NCBIfam" id="TIGR01251">
    <property type="entry name" value="ribP_PPkin"/>
    <property type="match status" value="1"/>
</dbReference>
<dbReference type="PANTHER" id="PTHR10210:SF32">
    <property type="entry name" value="RIBOSE-PHOSPHATE PYROPHOSPHOKINASE 2"/>
    <property type="match status" value="1"/>
</dbReference>
<keyword evidence="8" id="KW-0067">ATP-binding</keyword>
<comment type="catalytic activity">
    <reaction evidence="9">
        <text>D-ribose 5-phosphate + ATP = 5-phospho-alpha-D-ribose 1-diphosphate + AMP + H(+)</text>
        <dbReference type="Rhea" id="RHEA:15609"/>
        <dbReference type="ChEBI" id="CHEBI:15378"/>
        <dbReference type="ChEBI" id="CHEBI:30616"/>
        <dbReference type="ChEBI" id="CHEBI:58017"/>
        <dbReference type="ChEBI" id="CHEBI:78346"/>
        <dbReference type="ChEBI" id="CHEBI:456215"/>
        <dbReference type="EC" id="2.7.6.1"/>
    </reaction>
</comment>
<name>A0ABQ9XBX3_9EUKA</name>
<keyword evidence="4 13" id="KW-0808">Transferase</keyword>
<dbReference type="InterPro" id="IPR000836">
    <property type="entry name" value="PRTase_dom"/>
</dbReference>
<comment type="caution">
    <text evidence="13">The sequence shown here is derived from an EMBL/GenBank/DDBJ whole genome shotgun (WGS) entry which is preliminary data.</text>
</comment>
<proteinExistence type="inferred from homology"/>
<comment type="pathway">
    <text evidence="1">Metabolic intermediate biosynthesis; 5-phospho-alpha-D-ribose 1-diphosphate biosynthesis; 5-phospho-alpha-D-ribose 1-diphosphate from D-ribose 5-phosphate (route I): step 1/1.</text>
</comment>
<evidence type="ECO:0000256" key="1">
    <source>
        <dbReference type="ARBA" id="ARBA00004996"/>
    </source>
</evidence>